<keyword evidence="1" id="KW-1185">Reference proteome</keyword>
<reference evidence="2" key="1">
    <citation type="submission" date="2016-11" db="UniProtKB">
        <authorList>
            <consortium name="WormBaseParasite"/>
        </authorList>
    </citation>
    <scope>IDENTIFICATION</scope>
</reference>
<sequence>MSKVLDGIAQTSPITPFSDISVVSGRTMSQKSIRKPKEVVRTKNKYPLAIVIGESQRDIGIWELASNQSKHVVWYTMESANTVFSSLQDTNNKFTTAQRQDILDFDGLSTALLIEY</sequence>
<dbReference type="WBParaSite" id="Hba_04324">
    <property type="protein sequence ID" value="Hba_04324"/>
    <property type="gene ID" value="Hba_04324"/>
</dbReference>
<dbReference type="Proteomes" id="UP000095283">
    <property type="component" value="Unplaced"/>
</dbReference>
<proteinExistence type="predicted"/>
<protein>
    <submittedName>
        <fullName evidence="2">Gelsolin-like domain-containing protein</fullName>
    </submittedName>
</protein>
<organism evidence="1 2">
    <name type="scientific">Heterorhabditis bacteriophora</name>
    <name type="common">Entomopathogenic nematode worm</name>
    <dbReference type="NCBI Taxonomy" id="37862"/>
    <lineage>
        <taxon>Eukaryota</taxon>
        <taxon>Metazoa</taxon>
        <taxon>Ecdysozoa</taxon>
        <taxon>Nematoda</taxon>
        <taxon>Chromadorea</taxon>
        <taxon>Rhabditida</taxon>
        <taxon>Rhabditina</taxon>
        <taxon>Rhabditomorpha</taxon>
        <taxon>Strongyloidea</taxon>
        <taxon>Heterorhabditidae</taxon>
        <taxon>Heterorhabditis</taxon>
    </lineage>
</organism>
<name>A0A1I7WH52_HETBA</name>
<dbReference type="AlphaFoldDB" id="A0A1I7WH52"/>
<evidence type="ECO:0000313" key="1">
    <source>
        <dbReference type="Proteomes" id="UP000095283"/>
    </source>
</evidence>
<evidence type="ECO:0000313" key="2">
    <source>
        <dbReference type="WBParaSite" id="Hba_04324"/>
    </source>
</evidence>
<accession>A0A1I7WH52</accession>